<proteinExistence type="predicted"/>
<accession>A0A6M3KW37</accession>
<dbReference type="AlphaFoldDB" id="A0A6M3KW37"/>
<reference evidence="1" key="1">
    <citation type="submission" date="2020-03" db="EMBL/GenBank/DDBJ databases">
        <title>The deep terrestrial virosphere.</title>
        <authorList>
            <person name="Holmfeldt K."/>
            <person name="Nilsson E."/>
            <person name="Simone D."/>
            <person name="Lopez-Fernandez M."/>
            <person name="Wu X."/>
            <person name="de Brujin I."/>
            <person name="Lundin D."/>
            <person name="Andersson A."/>
            <person name="Bertilsson S."/>
            <person name="Dopson M."/>
        </authorList>
    </citation>
    <scope>NUCLEOTIDE SEQUENCE</scope>
    <source>
        <strain evidence="1">MM415B02202</strain>
    </source>
</reference>
<organism evidence="1">
    <name type="scientific">viral metagenome</name>
    <dbReference type="NCBI Taxonomy" id="1070528"/>
    <lineage>
        <taxon>unclassified sequences</taxon>
        <taxon>metagenomes</taxon>
        <taxon>organismal metagenomes</taxon>
    </lineage>
</organism>
<sequence length="68" mass="8384">MSKHDKLLTEYRIKKTVEDEIITKQEERTDIILTYDLWSCLMDDLWMTIEEMTNWKIQQRDTLGHFFD</sequence>
<name>A0A6M3KW37_9ZZZZ</name>
<dbReference type="EMBL" id="MT142583">
    <property type="protein sequence ID" value="QJA85575.1"/>
    <property type="molecule type" value="Genomic_DNA"/>
</dbReference>
<gene>
    <name evidence="1" type="ORF">MM415B02202_0014</name>
</gene>
<protein>
    <submittedName>
        <fullName evidence="1">Uncharacterized protein</fullName>
    </submittedName>
</protein>
<evidence type="ECO:0000313" key="1">
    <source>
        <dbReference type="EMBL" id="QJA85575.1"/>
    </source>
</evidence>